<organism evidence="3 4">
    <name type="scientific">Alicyclobacillus dauci</name>
    <dbReference type="NCBI Taxonomy" id="1475485"/>
    <lineage>
        <taxon>Bacteria</taxon>
        <taxon>Bacillati</taxon>
        <taxon>Bacillota</taxon>
        <taxon>Bacilli</taxon>
        <taxon>Bacillales</taxon>
        <taxon>Alicyclobacillaceae</taxon>
        <taxon>Alicyclobacillus</taxon>
    </lineage>
</organism>
<gene>
    <name evidence="3" type="ORF">NZD86_21970</name>
</gene>
<evidence type="ECO:0000256" key="2">
    <source>
        <dbReference type="SAM" id="SignalP"/>
    </source>
</evidence>
<proteinExistence type="predicted"/>
<accession>A0ABY6Z239</accession>
<reference evidence="3" key="1">
    <citation type="submission" date="2022-08" db="EMBL/GenBank/DDBJ databases">
        <title>Alicyclobacillus dauci DSM2870, complete genome.</title>
        <authorList>
            <person name="Wang Q."/>
            <person name="Cai R."/>
            <person name="Wang Z."/>
        </authorList>
    </citation>
    <scope>NUCLEOTIDE SEQUENCE</scope>
    <source>
        <strain evidence="3">DSM 28700</strain>
    </source>
</reference>
<dbReference type="Proteomes" id="UP001164803">
    <property type="component" value="Chromosome"/>
</dbReference>
<feature type="signal peptide" evidence="2">
    <location>
        <begin position="1"/>
        <end position="25"/>
    </location>
</feature>
<protein>
    <recommendedName>
        <fullName evidence="5">Ig-like domain (Group 3)</fullName>
    </recommendedName>
</protein>
<evidence type="ECO:0000256" key="1">
    <source>
        <dbReference type="SAM" id="MobiDB-lite"/>
    </source>
</evidence>
<feature type="compositionally biased region" description="Low complexity" evidence="1">
    <location>
        <begin position="36"/>
        <end position="51"/>
    </location>
</feature>
<feature type="region of interest" description="Disordered" evidence="1">
    <location>
        <begin position="36"/>
        <end position="57"/>
    </location>
</feature>
<dbReference type="RefSeq" id="WP_268044192.1">
    <property type="nucleotide sequence ID" value="NZ_CP104064.1"/>
</dbReference>
<name>A0ABY6Z239_9BACL</name>
<feature type="chain" id="PRO_5046919515" description="Ig-like domain (Group 3)" evidence="2">
    <location>
        <begin position="26"/>
        <end position="494"/>
    </location>
</feature>
<dbReference type="EMBL" id="CP104064">
    <property type="protein sequence ID" value="WAH36804.1"/>
    <property type="molecule type" value="Genomic_DNA"/>
</dbReference>
<evidence type="ECO:0000313" key="3">
    <source>
        <dbReference type="EMBL" id="WAH36804.1"/>
    </source>
</evidence>
<evidence type="ECO:0008006" key="5">
    <source>
        <dbReference type="Google" id="ProtNLM"/>
    </source>
</evidence>
<sequence>MSNLIKHAKLAAIVALAVGSVGTFAVPEMTLADSTTSTSAASASSSTDTTTNVLGDPATQQGTLTLSGKYAVIGQSVSLTASGLPANQTFHLVWETFKGTWDLNGNSFIGESYTPGVQTVASVSSDAAGNLKTSLKIPAGYGDIHQIGLVNADGQVVAQGDITIKPTATISKTTAADGQFLNIRVDGMGYGAYSSDYQVMYDNKLAGNISAVTTNGTANFQVRAEGGGQHHIDIVPASIGLPYLNEQQSPYSWKPSFDFPVNVTKGKPTNVFDPIPSPSPSTGTNLVASPGHGVTGSTFTLSGKSLPPNTALTIQWSNTVGNHVTSSGYHDAETVLGTVTTDKDGNFTKKLTVPVNVGGPPHTIQIVDGANNVLGTTNYQIYPSFVSAPKTVKAGSLFTVHLQGTGPTTYDNCYSVLYDNGTIGYACGFNTNGDVQIQVRATGAPGEHFLDIYPTIQQGNQKVPNVYLLPLLTYQKDHPGEWQPAFHIAFTITK</sequence>
<keyword evidence="4" id="KW-1185">Reference proteome</keyword>
<evidence type="ECO:0000313" key="4">
    <source>
        <dbReference type="Proteomes" id="UP001164803"/>
    </source>
</evidence>
<keyword evidence="2" id="KW-0732">Signal</keyword>